<feature type="domain" description="ATPase" evidence="4">
    <location>
        <begin position="35"/>
        <end position="246"/>
    </location>
</feature>
<keyword evidence="2" id="KW-0732">Signal</keyword>
<comment type="similarity">
    <text evidence="1">Belongs to the leucine-binding protein family.</text>
</comment>
<dbReference type="PANTHER" id="PTHR30483:SF6">
    <property type="entry name" value="PERIPLASMIC BINDING PROTEIN OF ABC TRANSPORTER FOR NATURAL AMINO ACIDS"/>
    <property type="match status" value="1"/>
</dbReference>
<protein>
    <submittedName>
        <fullName evidence="6">ABC transporter substrate-binding protein</fullName>
    </submittedName>
</protein>
<evidence type="ECO:0000259" key="5">
    <source>
        <dbReference type="Pfam" id="PF13458"/>
    </source>
</evidence>
<comment type="caution">
    <text evidence="6">The sequence shown here is derived from an EMBL/GenBank/DDBJ whole genome shotgun (WGS) entry which is preliminary data.</text>
</comment>
<dbReference type="Proteomes" id="UP001303285">
    <property type="component" value="Unassembled WGS sequence"/>
</dbReference>
<name>A0ABU5USD2_NODSP</name>
<dbReference type="InterPro" id="IPR051010">
    <property type="entry name" value="BCAA_transport"/>
</dbReference>
<proteinExistence type="inferred from homology"/>
<organism evidence="6 7">
    <name type="scientific">Nodularia spumigena UHCC 0060</name>
    <dbReference type="NCBI Taxonomy" id="3110300"/>
    <lineage>
        <taxon>Bacteria</taxon>
        <taxon>Bacillati</taxon>
        <taxon>Cyanobacteriota</taxon>
        <taxon>Cyanophyceae</taxon>
        <taxon>Nostocales</taxon>
        <taxon>Nodulariaceae</taxon>
        <taxon>Nodularia</taxon>
    </lineage>
</organism>
<dbReference type="InterPro" id="IPR028081">
    <property type="entry name" value="Leu-bd"/>
</dbReference>
<dbReference type="InterPro" id="IPR019734">
    <property type="entry name" value="TPR_rpt"/>
</dbReference>
<dbReference type="RefSeq" id="WP_323243973.1">
    <property type="nucleotide sequence ID" value="NZ_JAYGHK010000031.1"/>
</dbReference>
<dbReference type="Pfam" id="PF01637">
    <property type="entry name" value="ATPase_2"/>
    <property type="match status" value="1"/>
</dbReference>
<reference evidence="6 7" key="1">
    <citation type="submission" date="2023-12" db="EMBL/GenBank/DDBJ databases">
        <title>Baltic Sea Cyanobacteria.</title>
        <authorList>
            <person name="Delbaje E."/>
            <person name="Fewer D.P."/>
            <person name="Shishido T.K."/>
        </authorList>
    </citation>
    <scope>NUCLEOTIDE SEQUENCE [LARGE SCALE GENOMIC DNA]</scope>
    <source>
        <strain evidence="6 7">UHCC 0060</strain>
    </source>
</reference>
<dbReference type="SUPFAM" id="SSF53822">
    <property type="entry name" value="Periplasmic binding protein-like I"/>
    <property type="match status" value="1"/>
</dbReference>
<dbReference type="Gene3D" id="3.40.50.2300">
    <property type="match status" value="2"/>
</dbReference>
<dbReference type="Gene3D" id="3.40.50.300">
    <property type="entry name" value="P-loop containing nucleotide triphosphate hydrolases"/>
    <property type="match status" value="1"/>
</dbReference>
<keyword evidence="7" id="KW-1185">Reference proteome</keyword>
<dbReference type="Pfam" id="PF13458">
    <property type="entry name" value="Peripla_BP_6"/>
    <property type="match status" value="1"/>
</dbReference>
<dbReference type="EMBL" id="JAYGHK010000031">
    <property type="protein sequence ID" value="MEA5608709.1"/>
    <property type="molecule type" value="Genomic_DNA"/>
</dbReference>
<dbReference type="SUPFAM" id="SSF52540">
    <property type="entry name" value="P-loop containing nucleoside triphosphate hydrolases"/>
    <property type="match status" value="1"/>
</dbReference>
<dbReference type="InterPro" id="IPR027417">
    <property type="entry name" value="P-loop_NTPase"/>
</dbReference>
<evidence type="ECO:0000256" key="1">
    <source>
        <dbReference type="ARBA" id="ARBA00010062"/>
    </source>
</evidence>
<feature type="repeat" description="TPR" evidence="3">
    <location>
        <begin position="503"/>
        <end position="536"/>
    </location>
</feature>
<accession>A0ABU5USD2</accession>
<dbReference type="InterPro" id="IPR028082">
    <property type="entry name" value="Peripla_BP_I"/>
</dbReference>
<dbReference type="SUPFAM" id="SSF48452">
    <property type="entry name" value="TPR-like"/>
    <property type="match status" value="1"/>
</dbReference>
<evidence type="ECO:0000256" key="2">
    <source>
        <dbReference type="ARBA" id="ARBA00022729"/>
    </source>
</evidence>
<evidence type="ECO:0000313" key="6">
    <source>
        <dbReference type="EMBL" id="MEA5608709.1"/>
    </source>
</evidence>
<sequence length="908" mass="102680">MITSSQTPPLRNPYIIGRPIGEPNFLIGRESLFDLIRVYLQDRQQIMLLHGQRRIGKSSVISNISTQLEDLNQFVFVSFDLQSYNQKPLSSIFADLAEEIIDHLELDEDNITLPENIELELEPDVFYHQFLSQIYEKLEDKNLVLLLDEFDSVSSEDSKSLLENICQFLFSIIDIDTKLFIVICIGEQLATTSNIINIFNNLPQIEIGLLDEESTKNLIVKPAEHILEYEEEAIKEIFNLSAGHPYFTQVICFAIFSQARQREIWTITKNDVDDIVDDAIELGEAGLAWFWEGFSSLEKVVFAAVAEAQKNQEDALKLLESLIPNAERENLIAAKEQLKQYGFLDQTGRKVKIELVRRWIIKRHPLREQITELDQFESQNYSEDKLNQHHSSQENIIPTNNHNNINEGEIVPSIPTENTNTYNIPNNRQDLDEASTANHESIISKNNLIVSGTVIIFVFVLVLFLINRLSTSCSVNQQKVLGVFCIGNQNISRGDYTFFPLILNPSRDRGIEEFKKGNYQEAAKFFEKAVKANRNDPEVLIYYNNAIALQGNSPFSLAVVVPADSKTETAQEMLRGVAQAQNEFNNQKGLKGRLLEIVITNDDNKPEKAKQVAQELVQDSSILGVIGHNSSNATQAALPEYKPARLAVVSPTSTSCFLNNEVFLRTVYSDANAGEKLAKYASNNLKLKKVVIFGNPKSEYSNTSREVFTREFEKLGGEVVRKPLIDLTDVNFDKYSEVNKIKDEVEAAILFPDTENTDIAIDIAIANEKSNTNLENQPEQALKFLGGDTLYSIDTINKGGKAVEGMIVSVPWFRETSKAEKFAEKSKQQWRRNVSWRTATSYDATQAFIKALSLSSNPSRTTVLKNLKNVTLSPDETSGYGFKFTEEREREGEPVLLEVKDGKFTYLL</sequence>
<dbReference type="InterPro" id="IPR011579">
    <property type="entry name" value="ATPase_dom"/>
</dbReference>
<dbReference type="Gene3D" id="1.25.40.10">
    <property type="entry name" value="Tetratricopeptide repeat domain"/>
    <property type="match status" value="1"/>
</dbReference>
<feature type="domain" description="Leucine-binding protein" evidence="5">
    <location>
        <begin position="560"/>
        <end position="874"/>
    </location>
</feature>
<evidence type="ECO:0000256" key="3">
    <source>
        <dbReference type="PROSITE-ProRule" id="PRU00339"/>
    </source>
</evidence>
<dbReference type="PANTHER" id="PTHR30483">
    <property type="entry name" value="LEUCINE-SPECIFIC-BINDING PROTEIN"/>
    <property type="match status" value="1"/>
</dbReference>
<evidence type="ECO:0000313" key="7">
    <source>
        <dbReference type="Proteomes" id="UP001303285"/>
    </source>
</evidence>
<dbReference type="InterPro" id="IPR011990">
    <property type="entry name" value="TPR-like_helical_dom_sf"/>
</dbReference>
<evidence type="ECO:0000259" key="4">
    <source>
        <dbReference type="Pfam" id="PF01637"/>
    </source>
</evidence>
<gene>
    <name evidence="6" type="ORF">VB695_11625</name>
</gene>
<dbReference type="CDD" id="cd06268">
    <property type="entry name" value="PBP1_ABC_transporter_LIVBP-like"/>
    <property type="match status" value="1"/>
</dbReference>
<keyword evidence="3" id="KW-0802">TPR repeat</keyword>
<dbReference type="PROSITE" id="PS50005">
    <property type="entry name" value="TPR"/>
    <property type="match status" value="1"/>
</dbReference>